<dbReference type="EMBL" id="BKCJ011367150">
    <property type="protein sequence ID" value="GFD26244.1"/>
    <property type="molecule type" value="Genomic_DNA"/>
</dbReference>
<feature type="non-terminal residue" evidence="2">
    <location>
        <position position="1"/>
    </location>
</feature>
<name>A0A699V1Y2_TANCI</name>
<comment type="caution">
    <text evidence="2">The sequence shown here is derived from an EMBL/GenBank/DDBJ whole genome shotgun (WGS) entry which is preliminary data.</text>
</comment>
<dbReference type="AlphaFoldDB" id="A0A699V1Y2"/>
<accession>A0A699V1Y2</accession>
<evidence type="ECO:0000256" key="1">
    <source>
        <dbReference type="SAM" id="Coils"/>
    </source>
</evidence>
<proteinExistence type="predicted"/>
<gene>
    <name evidence="2" type="ORF">Tci_898213</name>
</gene>
<organism evidence="2">
    <name type="scientific">Tanacetum cinerariifolium</name>
    <name type="common">Dalmatian daisy</name>
    <name type="synonym">Chrysanthemum cinerariifolium</name>
    <dbReference type="NCBI Taxonomy" id="118510"/>
    <lineage>
        <taxon>Eukaryota</taxon>
        <taxon>Viridiplantae</taxon>
        <taxon>Streptophyta</taxon>
        <taxon>Embryophyta</taxon>
        <taxon>Tracheophyta</taxon>
        <taxon>Spermatophyta</taxon>
        <taxon>Magnoliopsida</taxon>
        <taxon>eudicotyledons</taxon>
        <taxon>Gunneridae</taxon>
        <taxon>Pentapetalae</taxon>
        <taxon>asterids</taxon>
        <taxon>campanulids</taxon>
        <taxon>Asterales</taxon>
        <taxon>Asteraceae</taxon>
        <taxon>Asteroideae</taxon>
        <taxon>Anthemideae</taxon>
        <taxon>Anthemidinae</taxon>
        <taxon>Tanacetum</taxon>
    </lineage>
</organism>
<evidence type="ECO:0000313" key="2">
    <source>
        <dbReference type="EMBL" id="GFD26244.1"/>
    </source>
</evidence>
<sequence>EKPLKKKDQIEFDEKVVRNLEAQLQAELEEEKRLARQKEEESNIALIAEWDAV</sequence>
<protein>
    <submittedName>
        <fullName evidence="2">Uncharacterized protein</fullName>
    </submittedName>
</protein>
<reference evidence="2" key="1">
    <citation type="journal article" date="2019" name="Sci. Rep.">
        <title>Draft genome of Tanacetum cinerariifolium, the natural source of mosquito coil.</title>
        <authorList>
            <person name="Yamashiro T."/>
            <person name="Shiraishi A."/>
            <person name="Satake H."/>
            <person name="Nakayama K."/>
        </authorList>
    </citation>
    <scope>NUCLEOTIDE SEQUENCE</scope>
</reference>
<keyword evidence="1" id="KW-0175">Coiled coil</keyword>
<feature type="coiled-coil region" evidence="1">
    <location>
        <begin position="10"/>
        <end position="41"/>
    </location>
</feature>